<organism evidence="3 4">
    <name type="scientific">Cypionkella aquatica</name>
    <dbReference type="NCBI Taxonomy" id="1756042"/>
    <lineage>
        <taxon>Bacteria</taxon>
        <taxon>Pseudomonadati</taxon>
        <taxon>Pseudomonadota</taxon>
        <taxon>Alphaproteobacteria</taxon>
        <taxon>Rhodobacterales</taxon>
        <taxon>Paracoccaceae</taxon>
        <taxon>Cypionkella</taxon>
    </lineage>
</organism>
<dbReference type="Proteomes" id="UP001157355">
    <property type="component" value="Unassembled WGS sequence"/>
</dbReference>
<comment type="caution">
    <text evidence="3">The sequence shown here is derived from an EMBL/GenBank/DDBJ whole genome shotgun (WGS) entry which is preliminary data.</text>
</comment>
<dbReference type="RefSeq" id="WP_284323881.1">
    <property type="nucleotide sequence ID" value="NZ_BSPP01000003.1"/>
</dbReference>
<proteinExistence type="predicted"/>
<feature type="region of interest" description="Disordered" evidence="1">
    <location>
        <begin position="67"/>
        <end position="161"/>
    </location>
</feature>
<feature type="compositionally biased region" description="Basic and acidic residues" evidence="1">
    <location>
        <begin position="101"/>
        <end position="110"/>
    </location>
</feature>
<evidence type="ECO:0008006" key="5">
    <source>
        <dbReference type="Google" id="ProtNLM"/>
    </source>
</evidence>
<keyword evidence="2" id="KW-0732">Signal</keyword>
<accession>A0AA37TQC6</accession>
<name>A0AA37TQC6_9RHOB</name>
<evidence type="ECO:0000256" key="2">
    <source>
        <dbReference type="SAM" id="SignalP"/>
    </source>
</evidence>
<keyword evidence="4" id="KW-1185">Reference proteome</keyword>
<dbReference type="EMBL" id="BSPP01000003">
    <property type="protein sequence ID" value="GLS85657.1"/>
    <property type="molecule type" value="Genomic_DNA"/>
</dbReference>
<feature type="signal peptide" evidence="2">
    <location>
        <begin position="1"/>
        <end position="23"/>
    </location>
</feature>
<evidence type="ECO:0000256" key="1">
    <source>
        <dbReference type="SAM" id="MobiDB-lite"/>
    </source>
</evidence>
<sequence length="161" mass="16852">MKLTANPLMMTALFGLWASTAQAAITTQDVVKTYQDAAYSHIDVKEGPTQIKVEAVKDGVKVEVVYDKASGAEVKRETETTGSTVGGTGVEVSTEDDDFTDDHGRHHGHDDDSDDDGSDDDSDHDDGDDHGGSGHDGGDHDGGDDHGGDHDGGGDHDSSDD</sequence>
<gene>
    <name evidence="3" type="ORF">GCM10010873_06300</name>
</gene>
<evidence type="ECO:0000313" key="3">
    <source>
        <dbReference type="EMBL" id="GLS85657.1"/>
    </source>
</evidence>
<feature type="compositionally biased region" description="Basic and acidic residues" evidence="1">
    <location>
        <begin position="127"/>
        <end position="161"/>
    </location>
</feature>
<feature type="compositionally biased region" description="Acidic residues" evidence="1">
    <location>
        <begin position="111"/>
        <end position="126"/>
    </location>
</feature>
<feature type="chain" id="PRO_5041442811" description="PepSY domain-containing protein" evidence="2">
    <location>
        <begin position="24"/>
        <end position="161"/>
    </location>
</feature>
<reference evidence="3 4" key="1">
    <citation type="journal article" date="2014" name="Int. J. Syst. Evol. Microbiol.">
        <title>Complete genome sequence of Corynebacterium casei LMG S-19264T (=DSM 44701T), isolated from a smear-ripened cheese.</title>
        <authorList>
            <consortium name="US DOE Joint Genome Institute (JGI-PGF)"/>
            <person name="Walter F."/>
            <person name="Albersmeier A."/>
            <person name="Kalinowski J."/>
            <person name="Ruckert C."/>
        </authorList>
    </citation>
    <scope>NUCLEOTIDE SEQUENCE [LARGE SCALE GENOMIC DNA]</scope>
    <source>
        <strain evidence="3 4">NBRC 111766</strain>
    </source>
</reference>
<protein>
    <recommendedName>
        <fullName evidence="5">PepSY domain-containing protein</fullName>
    </recommendedName>
</protein>
<dbReference type="AlphaFoldDB" id="A0AA37TQC6"/>
<evidence type="ECO:0000313" key="4">
    <source>
        <dbReference type="Proteomes" id="UP001157355"/>
    </source>
</evidence>